<reference evidence="2 3" key="1">
    <citation type="journal article" date="2015" name="Fungal Genet. Biol.">
        <title>Evolution of novel wood decay mechanisms in Agaricales revealed by the genome sequences of Fistulina hepatica and Cylindrobasidium torrendii.</title>
        <authorList>
            <person name="Floudas D."/>
            <person name="Held B.W."/>
            <person name="Riley R."/>
            <person name="Nagy L.G."/>
            <person name="Koehler G."/>
            <person name="Ransdell A.S."/>
            <person name="Younus H."/>
            <person name="Chow J."/>
            <person name="Chiniquy J."/>
            <person name="Lipzen A."/>
            <person name="Tritt A."/>
            <person name="Sun H."/>
            <person name="Haridas S."/>
            <person name="LaButti K."/>
            <person name="Ohm R.A."/>
            <person name="Kues U."/>
            <person name="Blanchette R.A."/>
            <person name="Grigoriev I.V."/>
            <person name="Minto R.E."/>
            <person name="Hibbett D.S."/>
        </authorList>
    </citation>
    <scope>NUCLEOTIDE SEQUENCE [LARGE SCALE GENOMIC DNA]</scope>
    <source>
        <strain evidence="2 3">ATCC 64428</strain>
    </source>
</reference>
<dbReference type="EMBL" id="KN882029">
    <property type="protein sequence ID" value="KIY46486.1"/>
    <property type="molecule type" value="Genomic_DNA"/>
</dbReference>
<feature type="region of interest" description="Disordered" evidence="1">
    <location>
        <begin position="26"/>
        <end position="88"/>
    </location>
</feature>
<dbReference type="AlphaFoldDB" id="A0A0D7A982"/>
<gene>
    <name evidence="2" type="ORF">FISHEDRAFT_75581</name>
</gene>
<accession>A0A0D7A982</accession>
<evidence type="ECO:0000313" key="2">
    <source>
        <dbReference type="EMBL" id="KIY46486.1"/>
    </source>
</evidence>
<sequence length="165" mass="18459">MNTRWGRKKVISAPYVDEEMDADELAEWHAWDDHDKENAHDADEPSMNVGQSVEQGTPGSEDQSADTEEYEGKEQLYADEASEEDEDPETMVHNALMDTEVSEASGDSEEDENDVDMMQALLRAVEDGGGVGLSIGDPPFYLQEEPPDVLTWFFLMKSDGRDIHS</sequence>
<evidence type="ECO:0000313" key="3">
    <source>
        <dbReference type="Proteomes" id="UP000054144"/>
    </source>
</evidence>
<evidence type="ECO:0000256" key="1">
    <source>
        <dbReference type="SAM" id="MobiDB-lite"/>
    </source>
</evidence>
<protein>
    <submittedName>
        <fullName evidence="2">Uncharacterized protein</fullName>
    </submittedName>
</protein>
<feature type="compositionally biased region" description="Polar residues" evidence="1">
    <location>
        <begin position="48"/>
        <end position="62"/>
    </location>
</feature>
<name>A0A0D7A982_9AGAR</name>
<organism evidence="2 3">
    <name type="scientific">Fistulina hepatica ATCC 64428</name>
    <dbReference type="NCBI Taxonomy" id="1128425"/>
    <lineage>
        <taxon>Eukaryota</taxon>
        <taxon>Fungi</taxon>
        <taxon>Dikarya</taxon>
        <taxon>Basidiomycota</taxon>
        <taxon>Agaricomycotina</taxon>
        <taxon>Agaricomycetes</taxon>
        <taxon>Agaricomycetidae</taxon>
        <taxon>Agaricales</taxon>
        <taxon>Fistulinaceae</taxon>
        <taxon>Fistulina</taxon>
    </lineage>
</organism>
<keyword evidence="3" id="KW-1185">Reference proteome</keyword>
<dbReference type="Proteomes" id="UP000054144">
    <property type="component" value="Unassembled WGS sequence"/>
</dbReference>
<feature type="compositionally biased region" description="Basic and acidic residues" evidence="1">
    <location>
        <begin position="26"/>
        <end position="43"/>
    </location>
</feature>
<proteinExistence type="predicted"/>